<feature type="transmembrane region" description="Helical" evidence="6">
    <location>
        <begin position="427"/>
        <end position="446"/>
    </location>
</feature>
<dbReference type="Gene3D" id="3.40.630.30">
    <property type="match status" value="1"/>
</dbReference>
<evidence type="ECO:0000313" key="9">
    <source>
        <dbReference type="Proteomes" id="UP000197065"/>
    </source>
</evidence>
<feature type="transmembrane region" description="Helical" evidence="6">
    <location>
        <begin position="399"/>
        <end position="420"/>
    </location>
</feature>
<reference evidence="8 9" key="1">
    <citation type="submission" date="2017-06" db="EMBL/GenBank/DDBJ databases">
        <authorList>
            <person name="Kim H.J."/>
            <person name="Triplett B.A."/>
        </authorList>
    </citation>
    <scope>NUCLEOTIDE SEQUENCE [LARGE SCALE GENOMIC DNA]</scope>
    <source>
        <strain evidence="8 9">B29T1</strain>
    </source>
</reference>
<keyword evidence="9" id="KW-1185">Reference proteome</keyword>
<gene>
    <name evidence="8" type="ORF">SAMN07250955_10115</name>
</gene>
<feature type="transmembrane region" description="Helical" evidence="6">
    <location>
        <begin position="314"/>
        <end position="338"/>
    </location>
</feature>
<protein>
    <submittedName>
        <fullName evidence="8">Phosphatidylglycerol lysyltransferase</fullName>
    </submittedName>
</protein>
<feature type="transmembrane region" description="Helical" evidence="6">
    <location>
        <begin position="237"/>
        <end position="260"/>
    </location>
</feature>
<accession>A0A212PVL3</accession>
<organism evidence="8 9">
    <name type="scientific">Arboricoccus pini</name>
    <dbReference type="NCBI Taxonomy" id="1963835"/>
    <lineage>
        <taxon>Bacteria</taxon>
        <taxon>Pseudomonadati</taxon>
        <taxon>Pseudomonadota</taxon>
        <taxon>Alphaproteobacteria</taxon>
        <taxon>Geminicoccales</taxon>
        <taxon>Geminicoccaceae</taxon>
        <taxon>Arboricoccus</taxon>
    </lineage>
</organism>
<dbReference type="PANTHER" id="PTHR34697:SF2">
    <property type="entry name" value="PHOSPHATIDYLGLYCEROL LYSYLTRANSFERASE"/>
    <property type="match status" value="1"/>
</dbReference>
<evidence type="ECO:0000256" key="2">
    <source>
        <dbReference type="ARBA" id="ARBA00022475"/>
    </source>
</evidence>
<feature type="transmembrane region" description="Helical" evidence="6">
    <location>
        <begin position="358"/>
        <end position="379"/>
    </location>
</feature>
<keyword evidence="8" id="KW-0808">Transferase</keyword>
<feature type="transmembrane region" description="Helical" evidence="6">
    <location>
        <begin position="120"/>
        <end position="142"/>
    </location>
</feature>
<keyword evidence="4 6" id="KW-1133">Transmembrane helix</keyword>
<keyword evidence="5 6" id="KW-0472">Membrane</keyword>
<dbReference type="EMBL" id="FYEH01000001">
    <property type="protein sequence ID" value="SNB51001.1"/>
    <property type="molecule type" value="Genomic_DNA"/>
</dbReference>
<feature type="transmembrane region" description="Helical" evidence="6">
    <location>
        <begin position="529"/>
        <end position="548"/>
    </location>
</feature>
<dbReference type="SUPFAM" id="SSF55729">
    <property type="entry name" value="Acyl-CoA N-acyltransferases (Nat)"/>
    <property type="match status" value="1"/>
</dbReference>
<keyword evidence="3 6" id="KW-0812">Transmembrane</keyword>
<sequence length="887" mass="96826">MATSLDEDETRRPATEPPAGVVVAKDEAASFRRAILIERLKGWGTPVVGCALLALSLWVLHDILRHFHYADLRASVAAIGWPPILASLGLTAVSFAALVGYEYFAMRFAGKRLSVGRTGLGAFIAQSISHTTGFAAFVATSLRYRIYAERGLTLVDVAKVQAFFVFTLGLGLVTLGGIVLLIEPGFAGRLVPMPLGVWRGIGAAMVALVIAYFLWSWRMHRPIRVFGEEIEPPRPSVTLLQIGLAFIDIMAAAGAMWVLMPAGLDVSYPDLLGMYLAAVLLGIVSHVPGALGVLEGTMLLLLAPSQELMAPVVASLLLFRMTYYLAPFIAGSLSLAGLEFGRWRGFLDAATTRTVTRIAPLIPVAAAGLAVLAGAILLFSGVTPPIEARFTALSDIMPLPVIELAHVAGSVIGVCLLLLARPLYRRLAGAWTLAVGLLAAGMAASLIKGFDFEEATLCLVVLLILLACRPEFYRRSRLLDERLSPGWWIALALIVGASIWLLIFAYRHLGDPTSLLFTFDIDRNAPRSIRAVLVTVVMALAAGVYQLVRPSRPQRLAPVDVDMGIIRQIVDASPAAEARLAFSGDKRFMFSSDGTAFIMYGLSGRSWVAMGEPVGPKKAWQELLWAFHEEADRHGGRSVFYEIGPDNLPFFLELGHRIVKLGERARVPLEPFELKGKRRQDLRTAINRAQKSGLSFEVVEGEALEAILPEIEAISDAWLAAHNAREKRFSLGYFSKDYLRSGPVAIVRREGNGIVAFCNLWLGAQGEECSIDLMRFERDAGPGIMDYLMTECLLWAKARGYRWFDLGMAPLSGLPDHKLAPLWTRLGRLMVRHGAHFYNFNGLRSFKAKFDPVWEPAYLIFPDGSLPLVLADTAALIAGGWSGIVRK</sequence>
<feature type="transmembrane region" description="Helical" evidence="6">
    <location>
        <begin position="80"/>
        <end position="99"/>
    </location>
</feature>
<dbReference type="Pfam" id="PF09924">
    <property type="entry name" value="LPG_synthase_C"/>
    <property type="match status" value="1"/>
</dbReference>
<dbReference type="RefSeq" id="WP_088559366.1">
    <property type="nucleotide sequence ID" value="NZ_FYEH01000001.1"/>
</dbReference>
<evidence type="ECO:0000259" key="7">
    <source>
        <dbReference type="Pfam" id="PF09924"/>
    </source>
</evidence>
<dbReference type="GO" id="GO:0005886">
    <property type="term" value="C:plasma membrane"/>
    <property type="evidence" value="ECO:0007669"/>
    <property type="project" value="UniProtKB-SubCell"/>
</dbReference>
<dbReference type="GO" id="GO:0016755">
    <property type="term" value="F:aminoacyltransferase activity"/>
    <property type="evidence" value="ECO:0007669"/>
    <property type="project" value="TreeGrafter"/>
</dbReference>
<feature type="transmembrane region" description="Helical" evidence="6">
    <location>
        <begin position="42"/>
        <end position="60"/>
    </location>
</feature>
<evidence type="ECO:0000313" key="8">
    <source>
        <dbReference type="EMBL" id="SNB51001.1"/>
    </source>
</evidence>
<feature type="transmembrane region" description="Helical" evidence="6">
    <location>
        <begin position="162"/>
        <end position="183"/>
    </location>
</feature>
<feature type="domain" description="Phosphatidylglycerol lysyltransferase C-terminal" evidence="7">
    <location>
        <begin position="575"/>
        <end position="860"/>
    </location>
</feature>
<evidence type="ECO:0000256" key="3">
    <source>
        <dbReference type="ARBA" id="ARBA00022692"/>
    </source>
</evidence>
<dbReference type="InterPro" id="IPR016181">
    <property type="entry name" value="Acyl_CoA_acyltransferase"/>
</dbReference>
<dbReference type="NCBIfam" id="NF033480">
    <property type="entry name" value="bifunc_MprF"/>
    <property type="match status" value="1"/>
</dbReference>
<evidence type="ECO:0000256" key="1">
    <source>
        <dbReference type="ARBA" id="ARBA00004651"/>
    </source>
</evidence>
<evidence type="ECO:0000256" key="4">
    <source>
        <dbReference type="ARBA" id="ARBA00022989"/>
    </source>
</evidence>
<dbReference type="GO" id="GO:0055091">
    <property type="term" value="P:phospholipid homeostasis"/>
    <property type="evidence" value="ECO:0007669"/>
    <property type="project" value="TreeGrafter"/>
</dbReference>
<dbReference type="PANTHER" id="PTHR34697">
    <property type="entry name" value="PHOSPHATIDYLGLYCEROL LYSYLTRANSFERASE"/>
    <property type="match status" value="1"/>
</dbReference>
<comment type="subcellular location">
    <subcellularLocation>
        <location evidence="1">Cell membrane</location>
        <topology evidence="1">Multi-pass membrane protein</topology>
    </subcellularLocation>
</comment>
<feature type="transmembrane region" description="Helical" evidence="6">
    <location>
        <begin position="195"/>
        <end position="217"/>
    </location>
</feature>
<proteinExistence type="predicted"/>
<dbReference type="OrthoDB" id="145485at2"/>
<dbReference type="InterPro" id="IPR051211">
    <property type="entry name" value="PG_lysyltransferase"/>
</dbReference>
<evidence type="ECO:0000256" key="6">
    <source>
        <dbReference type="SAM" id="Phobius"/>
    </source>
</evidence>
<name>A0A212PVL3_9PROT</name>
<keyword evidence="2" id="KW-1003">Cell membrane</keyword>
<dbReference type="Proteomes" id="UP000197065">
    <property type="component" value="Unassembled WGS sequence"/>
</dbReference>
<dbReference type="AlphaFoldDB" id="A0A212PVL3"/>
<feature type="transmembrane region" description="Helical" evidence="6">
    <location>
        <begin position="272"/>
        <end position="294"/>
    </location>
</feature>
<feature type="transmembrane region" description="Helical" evidence="6">
    <location>
        <begin position="488"/>
        <end position="509"/>
    </location>
</feature>
<evidence type="ECO:0000256" key="5">
    <source>
        <dbReference type="ARBA" id="ARBA00023136"/>
    </source>
</evidence>
<dbReference type="InterPro" id="IPR024320">
    <property type="entry name" value="LPG_synthase_C"/>
</dbReference>